<evidence type="ECO:0000259" key="8">
    <source>
        <dbReference type="PROSITE" id="PS50075"/>
    </source>
</evidence>
<evidence type="ECO:0000256" key="2">
    <source>
        <dbReference type="ARBA" id="ARBA00022516"/>
    </source>
</evidence>
<dbReference type="GO" id="GO:0009245">
    <property type="term" value="P:lipid A biosynthetic process"/>
    <property type="evidence" value="ECO:0007669"/>
    <property type="project" value="TreeGrafter"/>
</dbReference>
<evidence type="ECO:0000256" key="7">
    <source>
        <dbReference type="HAMAP-Rule" id="MF_01217"/>
    </source>
</evidence>
<comment type="caution">
    <text evidence="9">The sequence shown here is derived from an EMBL/GenBank/DDBJ whole genome shotgun (WGS) entry which is preliminary data.</text>
</comment>
<keyword evidence="6 7" id="KW-0275">Fatty acid biosynthesis</keyword>
<evidence type="ECO:0000256" key="6">
    <source>
        <dbReference type="ARBA" id="ARBA00023160"/>
    </source>
</evidence>
<dbReference type="UniPathway" id="UPA00094"/>
<feature type="modified residue" description="O-(pantetheine 4'-phosphoryl)serine" evidence="7">
    <location>
        <position position="36"/>
    </location>
</feature>
<evidence type="ECO:0000256" key="4">
    <source>
        <dbReference type="ARBA" id="ARBA00022832"/>
    </source>
</evidence>
<dbReference type="InterPro" id="IPR036736">
    <property type="entry name" value="ACP-like_sf"/>
</dbReference>
<dbReference type="HAMAP" id="MF_01217">
    <property type="entry name" value="Acyl_carrier"/>
    <property type="match status" value="1"/>
</dbReference>
<feature type="domain" description="Carrier" evidence="8">
    <location>
        <begin position="1"/>
        <end position="76"/>
    </location>
</feature>
<dbReference type="NCBIfam" id="NF002150">
    <property type="entry name" value="PRK00982.1-4"/>
    <property type="match status" value="1"/>
</dbReference>
<accession>A0A134A7D0</accession>
<dbReference type="PATRIC" id="fig|1379.3.peg.100"/>
<dbReference type="InterPro" id="IPR009081">
    <property type="entry name" value="PP-bd_ACP"/>
</dbReference>
<keyword evidence="3 7" id="KW-0597">Phosphoprotein</keyword>
<comment type="subcellular location">
    <subcellularLocation>
        <location evidence="7">Cytoplasm</location>
    </subcellularLocation>
</comment>
<gene>
    <name evidence="7" type="primary">acpP</name>
    <name evidence="9" type="ORF">HMPREF3186_00103</name>
</gene>
<proteinExistence type="inferred from homology"/>
<sequence>MAIFEEVKEIITKYIKIDADKITLESRLNEDLDADSIDVADVVMDIEEKYGFEFSDEDAENIVQIKDLVRVIEERK</sequence>
<dbReference type="PANTHER" id="PTHR20863">
    <property type="entry name" value="ACYL CARRIER PROTEIN"/>
    <property type="match status" value="1"/>
</dbReference>
<dbReference type="GO" id="GO:0000035">
    <property type="term" value="F:acyl binding"/>
    <property type="evidence" value="ECO:0007669"/>
    <property type="project" value="TreeGrafter"/>
</dbReference>
<dbReference type="GO" id="GO:0000036">
    <property type="term" value="F:acyl carrier activity"/>
    <property type="evidence" value="ECO:0007669"/>
    <property type="project" value="UniProtKB-UniRule"/>
</dbReference>
<dbReference type="AlphaFoldDB" id="A0A134A7D0"/>
<keyword evidence="5 7" id="KW-0443">Lipid metabolism</keyword>
<dbReference type="GO" id="GO:0005829">
    <property type="term" value="C:cytosol"/>
    <property type="evidence" value="ECO:0007669"/>
    <property type="project" value="TreeGrafter"/>
</dbReference>
<dbReference type="PROSITE" id="PS50075">
    <property type="entry name" value="CARRIER"/>
    <property type="match status" value="1"/>
</dbReference>
<keyword evidence="4 7" id="KW-0276">Fatty acid metabolism</keyword>
<comment type="function">
    <text evidence="7">Carrier of the growing fatty acid chain in fatty acid biosynthesis.</text>
</comment>
<dbReference type="SUPFAM" id="SSF47336">
    <property type="entry name" value="ACP-like"/>
    <property type="match status" value="1"/>
</dbReference>
<evidence type="ECO:0000313" key="9">
    <source>
        <dbReference type="EMBL" id="KXB63625.1"/>
    </source>
</evidence>
<keyword evidence="2 7" id="KW-0444">Lipid biosynthesis</keyword>
<keyword evidence="7" id="KW-0963">Cytoplasm</keyword>
<dbReference type="EMBL" id="LSDC01000010">
    <property type="protein sequence ID" value="KXB63625.1"/>
    <property type="molecule type" value="Genomic_DNA"/>
</dbReference>
<protein>
    <recommendedName>
        <fullName evidence="7">Acyl carrier protein</fullName>
        <shortName evidence="7">ACP</shortName>
    </recommendedName>
</protein>
<evidence type="ECO:0000256" key="1">
    <source>
        <dbReference type="ARBA" id="ARBA00022450"/>
    </source>
</evidence>
<dbReference type="PANTHER" id="PTHR20863:SF76">
    <property type="entry name" value="CARRIER DOMAIN-CONTAINING PROTEIN"/>
    <property type="match status" value="1"/>
</dbReference>
<evidence type="ECO:0000313" key="10">
    <source>
        <dbReference type="Proteomes" id="UP000070355"/>
    </source>
</evidence>
<evidence type="ECO:0000256" key="3">
    <source>
        <dbReference type="ARBA" id="ARBA00022553"/>
    </source>
</evidence>
<name>A0A134A7D0_9BACL</name>
<dbReference type="Pfam" id="PF00550">
    <property type="entry name" value="PP-binding"/>
    <property type="match status" value="1"/>
</dbReference>
<dbReference type="OrthoDB" id="9804551at2"/>
<organism evidence="9 10">
    <name type="scientific">Gemella haemolysans</name>
    <dbReference type="NCBI Taxonomy" id="1379"/>
    <lineage>
        <taxon>Bacteria</taxon>
        <taxon>Bacillati</taxon>
        <taxon>Bacillota</taxon>
        <taxon>Bacilli</taxon>
        <taxon>Bacillales</taxon>
        <taxon>Gemellaceae</taxon>
        <taxon>Gemella</taxon>
    </lineage>
</organism>
<dbReference type="RefSeq" id="WP_060913424.1">
    <property type="nucleotide sequence ID" value="NZ_JAGZGJ010000003.1"/>
</dbReference>
<comment type="pathway">
    <text evidence="7">Lipid metabolism; fatty acid biosynthesis.</text>
</comment>
<dbReference type="GO" id="GO:0016020">
    <property type="term" value="C:membrane"/>
    <property type="evidence" value="ECO:0007669"/>
    <property type="project" value="GOC"/>
</dbReference>
<dbReference type="Gene3D" id="1.10.1200.10">
    <property type="entry name" value="ACP-like"/>
    <property type="match status" value="1"/>
</dbReference>
<dbReference type="InterPro" id="IPR003231">
    <property type="entry name" value="ACP"/>
</dbReference>
<keyword evidence="1 7" id="KW-0596">Phosphopantetheine</keyword>
<dbReference type="Proteomes" id="UP000070355">
    <property type="component" value="Unassembled WGS sequence"/>
</dbReference>
<comment type="similarity">
    <text evidence="7">Belongs to the acyl carrier protein (ACP) family.</text>
</comment>
<reference evidence="10" key="1">
    <citation type="submission" date="2016-01" db="EMBL/GenBank/DDBJ databases">
        <authorList>
            <person name="Mitreva M."/>
            <person name="Pepin K.H."/>
            <person name="Mihindukulasuriya K.A."/>
            <person name="Fulton R."/>
            <person name="Fronick C."/>
            <person name="O'Laughlin M."/>
            <person name="Miner T."/>
            <person name="Herter B."/>
            <person name="Rosa B.A."/>
            <person name="Cordes M."/>
            <person name="Tomlinson C."/>
            <person name="Wollam A."/>
            <person name="Palsikar V.B."/>
            <person name="Mardis E.R."/>
            <person name="Wilson R.K."/>
        </authorList>
    </citation>
    <scope>NUCLEOTIDE SEQUENCE [LARGE SCALE GENOMIC DNA]</scope>
    <source>
        <strain evidence="10">DNF01167</strain>
    </source>
</reference>
<dbReference type="NCBIfam" id="NF002148">
    <property type="entry name" value="PRK00982.1-2"/>
    <property type="match status" value="1"/>
</dbReference>
<evidence type="ECO:0000256" key="5">
    <source>
        <dbReference type="ARBA" id="ARBA00023098"/>
    </source>
</evidence>
<dbReference type="STRING" id="1379.HMPREF3186_00103"/>
<comment type="PTM">
    <text evidence="7">4'-phosphopantetheine is transferred from CoA to a specific serine of apo-ACP by AcpS. This modification is essential for activity because fatty acids are bound in thioester linkage to the sulfhydryl of the prosthetic group.</text>
</comment>